<dbReference type="EMBL" id="JMSN01000007">
    <property type="protein sequence ID" value="KDN52699.1"/>
    <property type="molecule type" value="Genomic_DNA"/>
</dbReference>
<dbReference type="InterPro" id="IPR045864">
    <property type="entry name" value="aa-tRNA-synth_II/BPL/LPL"/>
</dbReference>
<evidence type="ECO:0000256" key="3">
    <source>
        <dbReference type="ARBA" id="ARBA00022741"/>
    </source>
</evidence>
<keyword evidence="2" id="KW-0436">Ligase</keyword>
<dbReference type="GeneID" id="25263703"/>
<feature type="compositionally biased region" description="Low complexity" evidence="9">
    <location>
        <begin position="393"/>
        <end position="409"/>
    </location>
</feature>
<evidence type="ECO:0000313" key="13">
    <source>
        <dbReference type="Proteomes" id="UP000027361"/>
    </source>
</evidence>
<feature type="coiled-coil region" evidence="8">
    <location>
        <begin position="153"/>
        <end position="196"/>
    </location>
</feature>
<feature type="region of interest" description="Disordered" evidence="9">
    <location>
        <begin position="389"/>
        <end position="409"/>
    </location>
</feature>
<evidence type="ECO:0000256" key="9">
    <source>
        <dbReference type="SAM" id="MobiDB-lite"/>
    </source>
</evidence>
<evidence type="ECO:0000313" key="12">
    <source>
        <dbReference type="EMBL" id="KDN52699.1"/>
    </source>
</evidence>
<evidence type="ECO:0000256" key="4">
    <source>
        <dbReference type="ARBA" id="ARBA00022840"/>
    </source>
</evidence>
<dbReference type="PROSITE" id="PS50862">
    <property type="entry name" value="AA_TRNA_LIGASE_II"/>
    <property type="match status" value="1"/>
</dbReference>
<evidence type="ECO:0000259" key="11">
    <source>
        <dbReference type="PROSITE" id="PS50862"/>
    </source>
</evidence>
<dbReference type="PRINTS" id="PR00981">
    <property type="entry name" value="TRNASYNTHSER"/>
</dbReference>
<dbReference type="Gene3D" id="3.30.930.10">
    <property type="entry name" value="Bira Bifunctional Protein, Domain 2"/>
    <property type="match status" value="1"/>
</dbReference>
<keyword evidence="10" id="KW-0812">Transmembrane</keyword>
<feature type="transmembrane region" description="Helical" evidence="10">
    <location>
        <begin position="679"/>
        <end position="704"/>
    </location>
</feature>
<evidence type="ECO:0000256" key="7">
    <source>
        <dbReference type="ARBA" id="ARBA00034892"/>
    </source>
</evidence>
<keyword evidence="10" id="KW-1133">Transmembrane helix</keyword>
<protein>
    <recommendedName>
        <fullName evidence="1">serine--tRNA ligase</fullName>
        <ecNumber evidence="1">6.1.1.11</ecNumber>
    </recommendedName>
    <alternativeName>
        <fullName evidence="6">Seryl-tRNA synthetase</fullName>
    </alternativeName>
    <alternativeName>
        <fullName evidence="7">Seryl-tRNA(Ser) synthetase</fullName>
    </alternativeName>
</protein>
<dbReference type="GO" id="GO:0004828">
    <property type="term" value="F:serine-tRNA ligase activity"/>
    <property type="evidence" value="ECO:0007669"/>
    <property type="project" value="UniProtKB-EC"/>
</dbReference>
<organism evidence="12 13">
    <name type="scientific">Tilletiaria anomala (strain ATCC 24038 / CBS 436.72 / UBC 951)</name>
    <dbReference type="NCBI Taxonomy" id="1037660"/>
    <lineage>
        <taxon>Eukaryota</taxon>
        <taxon>Fungi</taxon>
        <taxon>Dikarya</taxon>
        <taxon>Basidiomycota</taxon>
        <taxon>Ustilaginomycotina</taxon>
        <taxon>Exobasidiomycetes</taxon>
        <taxon>Georgefischeriales</taxon>
        <taxon>Tilletiariaceae</taxon>
        <taxon>Tilletiaria</taxon>
    </lineage>
</organism>
<dbReference type="OrthoDB" id="10264585at2759"/>
<keyword evidence="3" id="KW-0547">Nucleotide-binding</keyword>
<dbReference type="Pfam" id="PF10306">
    <property type="entry name" value="FLILHELTA"/>
    <property type="match status" value="1"/>
</dbReference>
<gene>
    <name evidence="12" type="ORF">K437DRAFT_253895</name>
</gene>
<dbReference type="EC" id="6.1.1.11" evidence="1"/>
<feature type="domain" description="Aminoacyl-transfer RNA synthetases class-II family profile" evidence="11">
    <location>
        <begin position="319"/>
        <end position="576"/>
    </location>
</feature>
<keyword evidence="13" id="KW-1185">Reference proteome</keyword>
<dbReference type="HOGENOM" id="CLU_342947_0_0_1"/>
<evidence type="ECO:0000256" key="1">
    <source>
        <dbReference type="ARBA" id="ARBA00012840"/>
    </source>
</evidence>
<dbReference type="GO" id="GO:0006434">
    <property type="term" value="P:seryl-tRNA aminoacylation"/>
    <property type="evidence" value="ECO:0007669"/>
    <property type="project" value="InterPro"/>
</dbReference>
<dbReference type="STRING" id="1037660.A0A066WNW9"/>
<keyword evidence="4" id="KW-0067">ATP-binding</keyword>
<dbReference type="InterPro" id="IPR006195">
    <property type="entry name" value="aa-tRNA-synth_II"/>
</dbReference>
<reference evidence="12 13" key="1">
    <citation type="submission" date="2014-05" db="EMBL/GenBank/DDBJ databases">
        <title>Draft genome sequence of a rare smut relative, Tilletiaria anomala UBC 951.</title>
        <authorList>
            <consortium name="DOE Joint Genome Institute"/>
            <person name="Toome M."/>
            <person name="Kuo A."/>
            <person name="Henrissat B."/>
            <person name="Lipzen A."/>
            <person name="Tritt A."/>
            <person name="Yoshinaga Y."/>
            <person name="Zane M."/>
            <person name="Barry K."/>
            <person name="Grigoriev I.V."/>
            <person name="Spatafora J.W."/>
            <person name="Aimea M.C."/>
        </authorList>
    </citation>
    <scope>NUCLEOTIDE SEQUENCE [LARGE SCALE GENOMIC DNA]</scope>
    <source>
        <strain evidence="12 13">UBC 951</strain>
    </source>
</reference>
<evidence type="ECO:0000256" key="6">
    <source>
        <dbReference type="ARBA" id="ARBA00031113"/>
    </source>
</evidence>
<dbReference type="Pfam" id="PF00587">
    <property type="entry name" value="tRNA-synt_2b"/>
    <property type="match status" value="1"/>
</dbReference>
<dbReference type="InParanoid" id="A0A066WNW9"/>
<dbReference type="OMA" id="IEMFVAT"/>
<sequence>MALRSLSDLLRAEARPSRRLGSWNHLGSSTPSTLRPPTAQACVCQCRTVSSTNRAKPVGQRRLYASKADDNMGCNTPAGAGPPRLPVPGTNWSWNEPDLLAAAEEVALRKAAFRPEDFEELRYLRQRSKLLQERHAAVSAKQKTLGLAVRALQMRAKEQADSKEADKEEVTLEMTLQQAQSEAADARKEGKEMAKEQEELLARSLELRLRLPNRTHRDTPRGPEPNARIVGIGGPAHLLPKGFDKHMNATIAEADPSPIERDTAPDHLAVADGVVGGHGGIDLRSGVVSTGSSWPFLLGTIAMLEHAIAQYALATACDRGFVLVSPPEVVKTDIAARCGFNPRDEQASQTYFVSTSRTDSSGEELCLVGTAEISIAALLAGRTFPAPLQTGKSSSATETTAQSSGSSSLSQQQLPLRVVALSHSFRAEAGARGADTRGLYRVHQFAKAELFVVCNASQSDEILEELRSLQEHIISSLGIPYRVLNMPSEELGASAYRKYDIEAWMPGRGSWGEISSASNCTDHQSRRLHIKHKTRNSDGKADFAHTLNGTAAAIPRLVVALLENYGRAEGGRLRLPICLRKFWLGGEADLNVEWLPGPLQPYFGRIGARPFIGNLPYAAPLQAREIPRIPRRSYSASSHKPKESPIRSAITHVRALAERTGTDPASLVMALLILHELTAVLPLVVLFYFFSFLGIGATVLHWLFPGLMQLDTDAVDKATFGSGAAEPVQHFWLTAKLQDWLDEGMKRAEKYGRRKGYFGFQKDVAPTDEDQATGAGASKVLAGAFADAVAAYVIIKLLFPVRIGASIALAPAFSRAAIEPCKRLVRRIRHK</sequence>
<evidence type="ECO:0000256" key="10">
    <source>
        <dbReference type="SAM" id="Phobius"/>
    </source>
</evidence>
<keyword evidence="10" id="KW-0472">Membrane</keyword>
<dbReference type="PANTHER" id="PTHR11778">
    <property type="entry name" value="SERYL-TRNA SYNTHETASE"/>
    <property type="match status" value="1"/>
</dbReference>
<dbReference type="AlphaFoldDB" id="A0A066WNW9"/>
<evidence type="ECO:0000256" key="5">
    <source>
        <dbReference type="ARBA" id="ARBA00023146"/>
    </source>
</evidence>
<dbReference type="InterPro" id="IPR002317">
    <property type="entry name" value="Ser-tRNA-ligase_type_1"/>
</dbReference>
<dbReference type="SUPFAM" id="SSF55681">
    <property type="entry name" value="Class II aaRS and biotin synthetases"/>
    <property type="match status" value="2"/>
</dbReference>
<keyword evidence="5 12" id="KW-0030">Aminoacyl-tRNA synthetase</keyword>
<comment type="caution">
    <text evidence="12">The sequence shown here is derived from an EMBL/GenBank/DDBJ whole genome shotgun (WGS) entry which is preliminary data.</text>
</comment>
<evidence type="ECO:0000256" key="2">
    <source>
        <dbReference type="ARBA" id="ARBA00022598"/>
    </source>
</evidence>
<dbReference type="RefSeq" id="XP_013245538.1">
    <property type="nucleotide sequence ID" value="XM_013390084.1"/>
</dbReference>
<dbReference type="GO" id="GO:0005524">
    <property type="term" value="F:ATP binding"/>
    <property type="evidence" value="ECO:0007669"/>
    <property type="project" value="UniProtKB-KW"/>
</dbReference>
<dbReference type="InterPro" id="IPR002314">
    <property type="entry name" value="aa-tRNA-synt_IIb"/>
</dbReference>
<evidence type="ECO:0000256" key="8">
    <source>
        <dbReference type="SAM" id="Coils"/>
    </source>
</evidence>
<accession>A0A066WNW9</accession>
<dbReference type="InterPro" id="IPR018811">
    <property type="entry name" value="MRX11"/>
</dbReference>
<name>A0A066WNW9_TILAU</name>
<proteinExistence type="predicted"/>
<keyword evidence="8" id="KW-0175">Coiled coil</keyword>
<dbReference type="Proteomes" id="UP000027361">
    <property type="component" value="Unassembled WGS sequence"/>
</dbReference>